<keyword evidence="3" id="KW-1185">Reference proteome</keyword>
<dbReference type="Proteomes" id="UP000075920">
    <property type="component" value="Unassembled WGS sequence"/>
</dbReference>
<name>A0A182VV91_9DIPT</name>
<dbReference type="EnsemblMetazoa" id="AMIN001986-RA">
    <property type="protein sequence ID" value="AMIN001986-PA"/>
    <property type="gene ID" value="AMIN001986"/>
</dbReference>
<sequence>MLDLMSHILRKPSAAQAQILDNLPEIMIQKNENDHLLLHQAAQLGNFVLVEHILERQPQQADEADRFGMTPLMLAAQNLHMIMVTNLKCYGASIETKDIVGYSPLANAIVHEND</sequence>
<dbReference type="VEuPathDB" id="VectorBase:AMIN001986"/>
<dbReference type="PROSITE" id="PS50088">
    <property type="entry name" value="ANK_REPEAT"/>
    <property type="match status" value="1"/>
</dbReference>
<organism evidence="2 3">
    <name type="scientific">Anopheles minimus</name>
    <dbReference type="NCBI Taxonomy" id="112268"/>
    <lineage>
        <taxon>Eukaryota</taxon>
        <taxon>Metazoa</taxon>
        <taxon>Ecdysozoa</taxon>
        <taxon>Arthropoda</taxon>
        <taxon>Hexapoda</taxon>
        <taxon>Insecta</taxon>
        <taxon>Pterygota</taxon>
        <taxon>Neoptera</taxon>
        <taxon>Endopterygota</taxon>
        <taxon>Diptera</taxon>
        <taxon>Nematocera</taxon>
        <taxon>Culicoidea</taxon>
        <taxon>Culicidae</taxon>
        <taxon>Anophelinae</taxon>
        <taxon>Anopheles</taxon>
    </lineage>
</organism>
<protein>
    <submittedName>
        <fullName evidence="2">ANK_REP_REGION domain-containing protein</fullName>
    </submittedName>
</protein>
<dbReference type="Pfam" id="PF12796">
    <property type="entry name" value="Ank_2"/>
    <property type="match status" value="1"/>
</dbReference>
<dbReference type="Gene3D" id="1.25.40.20">
    <property type="entry name" value="Ankyrin repeat-containing domain"/>
    <property type="match status" value="1"/>
</dbReference>
<keyword evidence="1" id="KW-0040">ANK repeat</keyword>
<reference evidence="2" key="2">
    <citation type="submission" date="2020-05" db="UniProtKB">
        <authorList>
            <consortium name="EnsemblMetazoa"/>
        </authorList>
    </citation>
    <scope>IDENTIFICATION</scope>
    <source>
        <strain evidence="2">MINIMUS1</strain>
    </source>
</reference>
<evidence type="ECO:0000313" key="2">
    <source>
        <dbReference type="EnsemblMetazoa" id="AMIN001986-PA"/>
    </source>
</evidence>
<accession>A0A182VV91</accession>
<dbReference type="AlphaFoldDB" id="A0A182VV91"/>
<reference evidence="3" key="1">
    <citation type="submission" date="2013-03" db="EMBL/GenBank/DDBJ databases">
        <title>The Genome Sequence of Anopheles minimus MINIMUS1.</title>
        <authorList>
            <consortium name="The Broad Institute Genomics Platform"/>
            <person name="Neafsey D.E."/>
            <person name="Walton C."/>
            <person name="Walker B."/>
            <person name="Young S.K."/>
            <person name="Zeng Q."/>
            <person name="Gargeya S."/>
            <person name="Fitzgerald M."/>
            <person name="Haas B."/>
            <person name="Abouelleil A."/>
            <person name="Allen A.W."/>
            <person name="Alvarado L."/>
            <person name="Arachchi H.M."/>
            <person name="Berlin A.M."/>
            <person name="Chapman S.B."/>
            <person name="Gainer-Dewar J."/>
            <person name="Goldberg J."/>
            <person name="Griggs A."/>
            <person name="Gujja S."/>
            <person name="Hansen M."/>
            <person name="Howarth C."/>
            <person name="Imamovic A."/>
            <person name="Ireland A."/>
            <person name="Larimer J."/>
            <person name="McCowan C."/>
            <person name="Murphy C."/>
            <person name="Pearson M."/>
            <person name="Poon T.W."/>
            <person name="Priest M."/>
            <person name="Roberts A."/>
            <person name="Saif S."/>
            <person name="Shea T."/>
            <person name="Sisk P."/>
            <person name="Sykes S."/>
            <person name="Wortman J."/>
            <person name="Nusbaum C."/>
            <person name="Birren B."/>
        </authorList>
    </citation>
    <scope>NUCLEOTIDE SEQUENCE [LARGE SCALE GENOMIC DNA]</scope>
    <source>
        <strain evidence="3">MINIMUS1</strain>
    </source>
</reference>
<evidence type="ECO:0000313" key="3">
    <source>
        <dbReference type="Proteomes" id="UP000075920"/>
    </source>
</evidence>
<dbReference type="InterPro" id="IPR036770">
    <property type="entry name" value="Ankyrin_rpt-contain_sf"/>
</dbReference>
<dbReference type="InterPro" id="IPR002110">
    <property type="entry name" value="Ankyrin_rpt"/>
</dbReference>
<proteinExistence type="predicted"/>
<dbReference type="SUPFAM" id="SSF48403">
    <property type="entry name" value="Ankyrin repeat"/>
    <property type="match status" value="1"/>
</dbReference>
<evidence type="ECO:0000256" key="1">
    <source>
        <dbReference type="PROSITE-ProRule" id="PRU00023"/>
    </source>
</evidence>
<feature type="repeat" description="ANK" evidence="1">
    <location>
        <begin position="67"/>
        <end position="99"/>
    </location>
</feature>